<comment type="catalytic activity">
    <reaction evidence="6">
        <text>a purine 2'-deoxy-D-ribonucleoside + phosphate = a purine nucleobase + 2-deoxy-alpha-D-ribose 1-phosphate</text>
        <dbReference type="Rhea" id="RHEA:36431"/>
        <dbReference type="ChEBI" id="CHEBI:26386"/>
        <dbReference type="ChEBI" id="CHEBI:43474"/>
        <dbReference type="ChEBI" id="CHEBI:57259"/>
        <dbReference type="ChEBI" id="CHEBI:142361"/>
        <dbReference type="EC" id="2.4.2.1"/>
    </reaction>
</comment>
<dbReference type="InterPro" id="IPR011270">
    <property type="entry name" value="Pur_Nuc_Pase_Ino/Guo-sp"/>
</dbReference>
<dbReference type="EMBL" id="FNPG01000005">
    <property type="protein sequence ID" value="SDX95009.1"/>
    <property type="molecule type" value="Genomic_DNA"/>
</dbReference>
<dbReference type="NCBIfam" id="TIGR01697">
    <property type="entry name" value="PNPH-PUNA-XAPA"/>
    <property type="match status" value="1"/>
</dbReference>
<dbReference type="SUPFAM" id="SSF53167">
    <property type="entry name" value="Purine and uridine phosphorylases"/>
    <property type="match status" value="1"/>
</dbReference>
<dbReference type="UniPathway" id="UPA00606"/>
<dbReference type="CDD" id="cd09009">
    <property type="entry name" value="PNP-EcPNPII_like"/>
    <property type="match status" value="1"/>
</dbReference>
<evidence type="ECO:0000256" key="5">
    <source>
        <dbReference type="ARBA" id="ARBA00022679"/>
    </source>
</evidence>
<feature type="binding site" evidence="8">
    <location>
        <position position="31"/>
    </location>
    <ligand>
        <name>phosphate</name>
        <dbReference type="ChEBI" id="CHEBI:43474"/>
    </ligand>
</feature>
<evidence type="ECO:0000256" key="4">
    <source>
        <dbReference type="ARBA" id="ARBA00022676"/>
    </source>
</evidence>
<dbReference type="NCBIfam" id="NF006054">
    <property type="entry name" value="PRK08202.1"/>
    <property type="match status" value="1"/>
</dbReference>
<protein>
    <recommendedName>
        <fullName evidence="7">Purine nucleoside phosphorylase</fullName>
        <ecNumber evidence="7">2.4.2.1</ecNumber>
    </recommendedName>
    <alternativeName>
        <fullName evidence="7">Inosine-guanosine phosphorylase</fullName>
    </alternativeName>
</protein>
<dbReference type="AlphaFoldDB" id="A0A1H3FY11"/>
<dbReference type="PANTHER" id="PTHR11904">
    <property type="entry name" value="METHYLTHIOADENOSINE/PURINE NUCLEOSIDE PHOSPHORYLASE"/>
    <property type="match status" value="1"/>
</dbReference>
<organism evidence="10 11">
    <name type="scientific">Lachnobacterium bovis DSM 14045</name>
    <dbReference type="NCBI Taxonomy" id="1122142"/>
    <lineage>
        <taxon>Bacteria</taxon>
        <taxon>Bacillati</taxon>
        <taxon>Bacillota</taxon>
        <taxon>Clostridia</taxon>
        <taxon>Lachnospirales</taxon>
        <taxon>Lachnospiraceae</taxon>
        <taxon>Lachnobacterium</taxon>
    </lineage>
</organism>
<dbReference type="Proteomes" id="UP000183918">
    <property type="component" value="Unassembled WGS sequence"/>
</dbReference>
<dbReference type="eggNOG" id="COG0005">
    <property type="taxonomic scope" value="Bacteria"/>
</dbReference>
<sequence>MSPVYEKLMKCYESIKSKVDFEPQVALILGSGLGNYGEKIKIVHTLDYHEIEGFPVSTVQGHKGQFIFGYIGDVRVVCMQGRVHYYEGYEMSDVVLPTRLMKLMGAKVLFLTNAAGGVLQGMKPGDLMLIKDQIASFVPSPLIGENIEELGTRFPDMSHIYDEDLQQIVKKVAALNDIQIKEGVYLQFTGPQYESPSEVAMSRLLGAGAVGMSTACEAIAANHMGMKIVGISLISNLASGISPIPLTHSEIQDSAKEAEPKFQKLVTDTIIEIGRIFKEEL</sequence>
<evidence type="ECO:0000256" key="7">
    <source>
        <dbReference type="PIRNR" id="PIRNR000477"/>
    </source>
</evidence>
<feature type="binding site" evidence="8">
    <location>
        <position position="213"/>
    </location>
    <ligand>
        <name>phosphate</name>
        <dbReference type="ChEBI" id="CHEBI:43474"/>
    </ligand>
</feature>
<feature type="domain" description="Nucleoside phosphorylase" evidence="9">
    <location>
        <begin position="25"/>
        <end position="270"/>
    </location>
</feature>
<keyword evidence="4 7" id="KW-0328">Glycosyltransferase</keyword>
<evidence type="ECO:0000313" key="10">
    <source>
        <dbReference type="EMBL" id="SDX95009.1"/>
    </source>
</evidence>
<keyword evidence="5 7" id="KW-0808">Transferase</keyword>
<dbReference type="GO" id="GO:0005737">
    <property type="term" value="C:cytoplasm"/>
    <property type="evidence" value="ECO:0007669"/>
    <property type="project" value="TreeGrafter"/>
</dbReference>
<keyword evidence="11" id="KW-1185">Reference proteome</keyword>
<dbReference type="OrthoDB" id="1523230at2"/>
<evidence type="ECO:0000256" key="8">
    <source>
        <dbReference type="PIRSR" id="PIRSR000477-2"/>
    </source>
</evidence>
<dbReference type="InterPro" id="IPR000845">
    <property type="entry name" value="Nucleoside_phosphorylase_d"/>
</dbReference>
<dbReference type="Pfam" id="PF01048">
    <property type="entry name" value="PNP_UDP_1"/>
    <property type="match status" value="1"/>
</dbReference>
<feature type="binding site" evidence="8">
    <location>
        <position position="114"/>
    </location>
    <ligand>
        <name>phosphate</name>
        <dbReference type="ChEBI" id="CHEBI:43474"/>
    </ligand>
</feature>
<dbReference type="PIRSF" id="PIRSF000477">
    <property type="entry name" value="PurNPase"/>
    <property type="match status" value="1"/>
</dbReference>
<comment type="pathway">
    <text evidence="2 7">Purine metabolism; purine nucleoside salvage.</text>
</comment>
<dbReference type="GO" id="GO:0009116">
    <property type="term" value="P:nucleoside metabolic process"/>
    <property type="evidence" value="ECO:0007669"/>
    <property type="project" value="InterPro"/>
</dbReference>
<reference evidence="10 11" key="1">
    <citation type="submission" date="2016-10" db="EMBL/GenBank/DDBJ databases">
        <authorList>
            <person name="de Groot N.N."/>
        </authorList>
    </citation>
    <scope>NUCLEOTIDE SEQUENCE [LARGE SCALE GENOMIC DNA]</scope>
    <source>
        <strain evidence="10 11">DSM 14045</strain>
    </source>
</reference>
<gene>
    <name evidence="10" type="ORF">SAMN02910414_00400</name>
</gene>
<evidence type="ECO:0000313" key="11">
    <source>
        <dbReference type="Proteomes" id="UP000183918"/>
    </source>
</evidence>
<evidence type="ECO:0000256" key="1">
    <source>
        <dbReference type="ARBA" id="ARBA00002678"/>
    </source>
</evidence>
<feature type="binding site" evidence="8">
    <location>
        <position position="62"/>
    </location>
    <ligand>
        <name>phosphate</name>
        <dbReference type="ChEBI" id="CHEBI:43474"/>
    </ligand>
</feature>
<dbReference type="EC" id="2.4.2.1" evidence="7"/>
<dbReference type="InterPro" id="IPR011268">
    <property type="entry name" value="Purine_phosphorylase"/>
</dbReference>
<dbReference type="InterPro" id="IPR035994">
    <property type="entry name" value="Nucleoside_phosphorylase_sf"/>
</dbReference>
<dbReference type="Gene3D" id="3.40.50.1580">
    <property type="entry name" value="Nucleoside phosphorylase domain"/>
    <property type="match status" value="1"/>
</dbReference>
<evidence type="ECO:0000256" key="2">
    <source>
        <dbReference type="ARBA" id="ARBA00005058"/>
    </source>
</evidence>
<dbReference type="NCBIfam" id="TIGR01700">
    <property type="entry name" value="PNPH"/>
    <property type="match status" value="1"/>
</dbReference>
<accession>A0A1H3FY11</accession>
<dbReference type="STRING" id="1122142.SAMN02910414_00400"/>
<feature type="binding site" evidence="8">
    <location>
        <begin position="82"/>
        <end position="84"/>
    </location>
    <ligand>
        <name>phosphate</name>
        <dbReference type="ChEBI" id="CHEBI:43474"/>
    </ligand>
</feature>
<dbReference type="GO" id="GO:0004731">
    <property type="term" value="F:purine-nucleoside phosphorylase activity"/>
    <property type="evidence" value="ECO:0007669"/>
    <property type="project" value="UniProtKB-EC"/>
</dbReference>
<dbReference type="RefSeq" id="WP_074715725.1">
    <property type="nucleotide sequence ID" value="NZ_FNPG01000005.1"/>
</dbReference>
<comment type="function">
    <text evidence="1">The purine nucleoside phosphorylases catalyze the phosphorolytic breakdown of the N-glycosidic bond in the beta-(deoxy)ribonucleoside molecules, with the formation of the corresponding free purine bases and pentose-1-phosphate. Cleaves guanosine, inosine, 2'-deoxyguanosine and 2'-deoxyinosine.</text>
</comment>
<evidence type="ECO:0000256" key="3">
    <source>
        <dbReference type="ARBA" id="ARBA00006751"/>
    </source>
</evidence>
<evidence type="ECO:0000259" key="9">
    <source>
        <dbReference type="Pfam" id="PF01048"/>
    </source>
</evidence>
<feature type="binding site" evidence="8">
    <location>
        <position position="194"/>
    </location>
    <ligand>
        <name>a purine D-ribonucleoside</name>
        <dbReference type="ChEBI" id="CHEBI:142355"/>
    </ligand>
</feature>
<dbReference type="PANTHER" id="PTHR11904:SF9">
    <property type="entry name" value="PURINE NUCLEOSIDE PHOSPHORYLASE-RELATED"/>
    <property type="match status" value="1"/>
</dbReference>
<name>A0A1H3FY11_9FIRM</name>
<proteinExistence type="inferred from homology"/>
<feature type="binding site" evidence="8">
    <location>
        <position position="236"/>
    </location>
    <ligand>
        <name>a purine D-ribonucleoside</name>
        <dbReference type="ChEBI" id="CHEBI:142355"/>
    </ligand>
</feature>
<comment type="similarity">
    <text evidence="3 7">Belongs to the PNP/MTAP phosphorylase family.</text>
</comment>
<evidence type="ECO:0000256" key="6">
    <source>
        <dbReference type="ARBA" id="ARBA00048556"/>
    </source>
</evidence>